<feature type="region of interest" description="Disordered" evidence="1">
    <location>
        <begin position="1"/>
        <end position="49"/>
    </location>
</feature>
<gene>
    <name evidence="3" type="ORF">E4U43_001831</name>
</gene>
<dbReference type="Proteomes" id="UP000748025">
    <property type="component" value="Unassembled WGS sequence"/>
</dbReference>
<keyword evidence="2" id="KW-0472">Membrane</keyword>
<evidence type="ECO:0000313" key="3">
    <source>
        <dbReference type="EMBL" id="KAG5999846.1"/>
    </source>
</evidence>
<feature type="compositionally biased region" description="Polar residues" evidence="1">
    <location>
        <begin position="152"/>
        <end position="179"/>
    </location>
</feature>
<keyword evidence="4" id="KW-1185">Reference proteome</keyword>
<dbReference type="OrthoDB" id="5358884at2759"/>
<name>A0A9P7SYT9_9HYPO</name>
<feature type="transmembrane region" description="Helical" evidence="2">
    <location>
        <begin position="101"/>
        <end position="127"/>
    </location>
</feature>
<evidence type="ECO:0000313" key="4">
    <source>
        <dbReference type="Proteomes" id="UP000748025"/>
    </source>
</evidence>
<keyword evidence="2" id="KW-0812">Transmembrane</keyword>
<feature type="non-terminal residue" evidence="3">
    <location>
        <position position="295"/>
    </location>
</feature>
<evidence type="ECO:0000256" key="1">
    <source>
        <dbReference type="SAM" id="MobiDB-lite"/>
    </source>
</evidence>
<proteinExistence type="predicted"/>
<sequence length="295" mass="31259">SEDLPEVAHGASYPEVHHGQPDYQRIHQHPYEPSWSPQHSATADSTDPSQYLHHVKPEAEQYPQVVVNSPPPDHAHPADRENRGWGGGGGGGRTILGCAPLVLLLSAVIAVLAALVIGLAAGTGVAANNYRAEQDRYRDLQASYSSLAAASRTGSGASPTGTPNYSRITNGCSDENESTSGTFYRPDFYGKPRFTMYCNKDAANPPVYSLFTADFNSCMSACASWNSYNASASSASGCQGVSFIPLWSDQVVAVKGKAPGDCYLKPGPQSVAKLQTPNIGTECHAAILETNSTRG</sequence>
<feature type="compositionally biased region" description="Polar residues" evidence="1">
    <location>
        <begin position="35"/>
        <end position="49"/>
    </location>
</feature>
<keyword evidence="2" id="KW-1133">Transmembrane helix</keyword>
<reference evidence="3" key="1">
    <citation type="journal article" date="2020" name="bioRxiv">
        <title>Whole genome comparisons of ergot fungi reveals the divergence and evolution of species within the genus Claviceps are the result of varying mechanisms driving genome evolution and host range expansion.</title>
        <authorList>
            <person name="Wyka S.A."/>
            <person name="Mondo S.J."/>
            <person name="Liu M."/>
            <person name="Dettman J."/>
            <person name="Nalam V."/>
            <person name="Broders K.D."/>
        </authorList>
    </citation>
    <scope>NUCLEOTIDE SEQUENCE</scope>
    <source>
        <strain evidence="3">CCC 602</strain>
    </source>
</reference>
<feature type="compositionally biased region" description="Basic and acidic residues" evidence="1">
    <location>
        <begin position="73"/>
        <end position="83"/>
    </location>
</feature>
<organism evidence="3 4">
    <name type="scientific">Claviceps pusilla</name>
    <dbReference type="NCBI Taxonomy" id="123648"/>
    <lineage>
        <taxon>Eukaryota</taxon>
        <taxon>Fungi</taxon>
        <taxon>Dikarya</taxon>
        <taxon>Ascomycota</taxon>
        <taxon>Pezizomycotina</taxon>
        <taxon>Sordariomycetes</taxon>
        <taxon>Hypocreomycetidae</taxon>
        <taxon>Hypocreales</taxon>
        <taxon>Clavicipitaceae</taxon>
        <taxon>Claviceps</taxon>
    </lineage>
</organism>
<dbReference type="EMBL" id="SRPW01001615">
    <property type="protein sequence ID" value="KAG5999846.1"/>
    <property type="molecule type" value="Genomic_DNA"/>
</dbReference>
<comment type="caution">
    <text evidence="3">The sequence shown here is derived from an EMBL/GenBank/DDBJ whole genome shotgun (WGS) entry which is preliminary data.</text>
</comment>
<feature type="region of interest" description="Disordered" evidence="1">
    <location>
        <begin position="151"/>
        <end position="179"/>
    </location>
</feature>
<accession>A0A9P7SYT9</accession>
<evidence type="ECO:0000256" key="2">
    <source>
        <dbReference type="SAM" id="Phobius"/>
    </source>
</evidence>
<dbReference type="AlphaFoldDB" id="A0A9P7SYT9"/>
<feature type="region of interest" description="Disordered" evidence="1">
    <location>
        <begin position="65"/>
        <end position="86"/>
    </location>
</feature>
<protein>
    <submittedName>
        <fullName evidence="3">Uncharacterized protein</fullName>
    </submittedName>
</protein>